<gene>
    <name evidence="1" type="ORF">DYB26_001508</name>
</gene>
<evidence type="ECO:0000313" key="1">
    <source>
        <dbReference type="EMBL" id="RHZ01053.1"/>
    </source>
</evidence>
<dbReference type="EMBL" id="QUTF01018874">
    <property type="protein sequence ID" value="RHZ01053.1"/>
    <property type="molecule type" value="Genomic_DNA"/>
</dbReference>
<dbReference type="VEuPathDB" id="FungiDB:H257_08048"/>
<dbReference type="AlphaFoldDB" id="A0A3R6X898"/>
<dbReference type="Proteomes" id="UP000286510">
    <property type="component" value="Unassembled WGS sequence"/>
</dbReference>
<reference evidence="1 2" key="1">
    <citation type="submission" date="2018-08" db="EMBL/GenBank/DDBJ databases">
        <title>Aphanomyces genome sequencing and annotation.</title>
        <authorList>
            <person name="Minardi D."/>
            <person name="Oidtmann B."/>
            <person name="Van Der Giezen M."/>
            <person name="Studholme D.J."/>
        </authorList>
    </citation>
    <scope>NUCLEOTIDE SEQUENCE [LARGE SCALE GENOMIC DNA]</scope>
    <source>
        <strain evidence="1 2">FDL457</strain>
    </source>
</reference>
<sequence>MASKNDGADDETSWTNLLDLPTLLATDDQLYSDMEQLFTILDDSVLEEELPISTNTTTHPVSISLLHQAAASTGISELSNTLTATSYNPCRRRRTATHQERQKHELLVLRQQVVQMKALLAAKQATSNNIQMSTWERAARAECKEKWLSMQENAQLHGAVHEQATFIEHMQRLLQSHDHHLHDAWQVYRLAAHESLRIAGIHAIADRQLRRMQNAFIQAGVFETSDNTFRAHVRPDKGGSFRFELVNSVTLPAPFAVVAAAAWHVHMGGPSAPSWPDGTTEVVETIDSHTVYSKLTHHVHHGGVPSHANVIRKQFLHPTRHVIVSRSVLEDARDPLMSTRAAAIDLKCGVRLLCRCWSVRLELAACPDDATSCRLAYVVQLDMGHTHRLLITDDEVAGIQAMLQHVSMSKKDEAAQDDLDRTTPQRPHMRSFVERGKRYIHALHGAVNKAIGVYHRQNRGNA</sequence>
<proteinExistence type="predicted"/>
<comment type="caution">
    <text evidence="1">The sequence shown here is derived from an EMBL/GenBank/DDBJ whole genome shotgun (WGS) entry which is preliminary data.</text>
</comment>
<evidence type="ECO:0008006" key="3">
    <source>
        <dbReference type="Google" id="ProtNLM"/>
    </source>
</evidence>
<accession>A0A3R6X898</accession>
<evidence type="ECO:0000313" key="2">
    <source>
        <dbReference type="Proteomes" id="UP000286510"/>
    </source>
</evidence>
<protein>
    <recommendedName>
        <fullName evidence="3">START domain-containing protein</fullName>
    </recommendedName>
</protein>
<organism evidence="1 2">
    <name type="scientific">Aphanomyces astaci</name>
    <name type="common">Crayfish plague agent</name>
    <dbReference type="NCBI Taxonomy" id="112090"/>
    <lineage>
        <taxon>Eukaryota</taxon>
        <taxon>Sar</taxon>
        <taxon>Stramenopiles</taxon>
        <taxon>Oomycota</taxon>
        <taxon>Saprolegniomycetes</taxon>
        <taxon>Saprolegniales</taxon>
        <taxon>Verrucalvaceae</taxon>
        <taxon>Aphanomyces</taxon>
    </lineage>
</organism>
<name>A0A3R6X898_APHAT</name>